<dbReference type="Pfam" id="PF05725">
    <property type="entry name" value="FNIP"/>
    <property type="match status" value="3"/>
</dbReference>
<dbReference type="InterPro" id="IPR008615">
    <property type="entry name" value="FNIP"/>
</dbReference>
<dbReference type="AlphaFoldDB" id="A0A8J4VAV4"/>
<dbReference type="OrthoDB" id="4090081at2759"/>
<dbReference type="Gene3D" id="3.80.10.10">
    <property type="entry name" value="Ribonuclease Inhibitor"/>
    <property type="match status" value="1"/>
</dbReference>
<dbReference type="SUPFAM" id="SSF52058">
    <property type="entry name" value="L domain-like"/>
    <property type="match status" value="1"/>
</dbReference>
<organism evidence="2 3">
    <name type="scientific">Polysphondylium violaceum</name>
    <dbReference type="NCBI Taxonomy" id="133409"/>
    <lineage>
        <taxon>Eukaryota</taxon>
        <taxon>Amoebozoa</taxon>
        <taxon>Evosea</taxon>
        <taxon>Eumycetozoa</taxon>
        <taxon>Dictyostelia</taxon>
        <taxon>Dictyosteliales</taxon>
        <taxon>Dictyosteliaceae</taxon>
        <taxon>Polysphondylium</taxon>
    </lineage>
</organism>
<protein>
    <submittedName>
        <fullName evidence="2">Uncharacterized protein</fullName>
    </submittedName>
</protein>
<dbReference type="Proteomes" id="UP000695562">
    <property type="component" value="Unassembled WGS sequence"/>
</dbReference>
<gene>
    <name evidence="2" type="ORF">CYY_001167</name>
</gene>
<reference evidence="2" key="1">
    <citation type="submission" date="2020-01" db="EMBL/GenBank/DDBJ databases">
        <title>Development of genomics and gene disruption for Polysphondylium violaceum indicates a role for the polyketide synthase stlB in stalk morphogenesis.</title>
        <authorList>
            <person name="Narita B."/>
            <person name="Kawabe Y."/>
            <person name="Kin K."/>
            <person name="Saito T."/>
            <person name="Gibbs R."/>
            <person name="Kuspa A."/>
            <person name="Muzny D."/>
            <person name="Queller D."/>
            <person name="Richards S."/>
            <person name="Strassman J."/>
            <person name="Sucgang R."/>
            <person name="Worley K."/>
            <person name="Schaap P."/>
        </authorList>
    </citation>
    <scope>NUCLEOTIDE SEQUENCE</scope>
    <source>
        <strain evidence="2">QSvi11</strain>
    </source>
</reference>
<dbReference type="InterPro" id="IPR032675">
    <property type="entry name" value="LRR_dom_sf"/>
</dbReference>
<dbReference type="EMBL" id="AJWJ01000026">
    <property type="protein sequence ID" value="KAF2077549.1"/>
    <property type="molecule type" value="Genomic_DNA"/>
</dbReference>
<keyword evidence="3" id="KW-1185">Reference proteome</keyword>
<accession>A0A8J4VAV4</accession>
<dbReference type="PANTHER" id="PTHR32134:SF92">
    <property type="entry name" value="FNIP REPEAT-CONTAINING PROTEIN"/>
    <property type="match status" value="1"/>
</dbReference>
<dbReference type="InterPro" id="IPR051251">
    <property type="entry name" value="STK_FNIP-Repeat"/>
</dbReference>
<keyword evidence="1" id="KW-0677">Repeat</keyword>
<proteinExistence type="predicted"/>
<evidence type="ECO:0000256" key="1">
    <source>
        <dbReference type="ARBA" id="ARBA00022737"/>
    </source>
</evidence>
<dbReference type="PANTHER" id="PTHR32134">
    <property type="entry name" value="FNIP REPEAT-CONTAINING PROTEIN"/>
    <property type="match status" value="1"/>
</dbReference>
<evidence type="ECO:0000313" key="3">
    <source>
        <dbReference type="Proteomes" id="UP000695562"/>
    </source>
</evidence>
<name>A0A8J4VAV4_9MYCE</name>
<evidence type="ECO:0000313" key="2">
    <source>
        <dbReference type="EMBL" id="KAF2077549.1"/>
    </source>
</evidence>
<sequence>MTSNAQLGIIHTSAPQTTKRDVDGAFWNVWRNNYIRLNLIGNYILQNKLLVFRLTNLLKNYKYYGHLDPFKYNITVKVYIQNESVEQYLSLRSNAIVTAMSFYGSIPIDDRYFSETDNLAHVYFDMYHGQLYSLTLPCSLETLVFGDAFQQPVVALPENLRTLHFGDSYRCSLSADSLPQSLTSLKMSQNEHQRLAGGLFPDSIRELWVSGTLCPETQFPASLETLYIHDLNGDFTKSHFSKATQLKKLVFTSSCVSRIGEDTLPTSLTEIDCDEHLVSFSPGCLPDSLKVLKLNNKTYPEILTPGFIPDFSENVEIACILLNISRYLIPDSVTILHIDCIYEPSGCLIAPFLPSSITKLTYHLTDDYTLPANFFPDSITDLCLVGYYKASVKGLIPDSVETLIIDCDFFSPILPNQLPDSIQQIEFRSTDRNPISQSILPINLKSLYYTPYTNLIYPFRNSIQLIPTSGYFAKPKTKHQLY</sequence>
<comment type="caution">
    <text evidence="2">The sequence shown here is derived from an EMBL/GenBank/DDBJ whole genome shotgun (WGS) entry which is preliminary data.</text>
</comment>